<comment type="caution">
    <text evidence="1">The sequence shown here is derived from an EMBL/GenBank/DDBJ whole genome shotgun (WGS) entry which is preliminary data.</text>
</comment>
<dbReference type="EMBL" id="MUHA01000021">
    <property type="protein sequence ID" value="OXA98677.1"/>
    <property type="molecule type" value="Genomic_DNA"/>
</dbReference>
<dbReference type="Proteomes" id="UP000198336">
    <property type="component" value="Unassembled WGS sequence"/>
</dbReference>
<evidence type="ECO:0000313" key="2">
    <source>
        <dbReference type="Proteomes" id="UP000198336"/>
    </source>
</evidence>
<gene>
    <name evidence="1" type="ORF">B0A75_13500</name>
</gene>
<evidence type="ECO:0000313" key="1">
    <source>
        <dbReference type="EMBL" id="OXA98677.1"/>
    </source>
</evidence>
<keyword evidence="2" id="KW-1185">Reference proteome</keyword>
<accession>A0A226HWP0</accession>
<proteinExistence type="predicted"/>
<organism evidence="1 2">
    <name type="scientific">Flavobacterium oncorhynchi</name>
    <dbReference type="NCBI Taxonomy" id="728056"/>
    <lineage>
        <taxon>Bacteria</taxon>
        <taxon>Pseudomonadati</taxon>
        <taxon>Bacteroidota</taxon>
        <taxon>Flavobacteriia</taxon>
        <taxon>Flavobacteriales</taxon>
        <taxon>Flavobacteriaceae</taxon>
        <taxon>Flavobacterium</taxon>
    </lineage>
</organism>
<reference evidence="1 2" key="1">
    <citation type="submission" date="2016-11" db="EMBL/GenBank/DDBJ databases">
        <title>Whole genomes of Flavobacteriaceae.</title>
        <authorList>
            <person name="Stine C."/>
            <person name="Li C."/>
            <person name="Tadesse D."/>
        </authorList>
    </citation>
    <scope>NUCLEOTIDE SEQUENCE [LARGE SCALE GENOMIC DNA]</scope>
    <source>
        <strain evidence="1 2">CCUG 59446</strain>
    </source>
</reference>
<name>A0A226HWP0_9FLAO</name>
<protein>
    <submittedName>
        <fullName evidence="1">Uncharacterized protein</fullName>
    </submittedName>
</protein>
<dbReference type="AlphaFoldDB" id="A0A226HWP0"/>
<sequence>MKEKSLLVARQRLEIHFMEFLARISPYVEMTKNANNKTLADFTDKADKIILICDPDSYREW</sequence>